<comment type="caution">
    <text evidence="1">The sequence shown here is derived from an EMBL/GenBank/DDBJ whole genome shotgun (WGS) entry which is preliminary data.</text>
</comment>
<protein>
    <submittedName>
        <fullName evidence="1">Uncharacterized protein</fullName>
    </submittedName>
</protein>
<sequence>MRPGSGSRLSPTASCCRPPPAVSAALALWQNIATIEGPATSLAGASEQMSSTAANIAASTELSNLVSTFRI</sequence>
<evidence type="ECO:0000313" key="1">
    <source>
        <dbReference type="EMBL" id="GIE16626.1"/>
    </source>
</evidence>
<keyword evidence="2" id="KW-1185">Reference proteome</keyword>
<evidence type="ECO:0000313" key="2">
    <source>
        <dbReference type="Proteomes" id="UP000598174"/>
    </source>
</evidence>
<name>A0A919JG74_9ACTN</name>
<gene>
    <name evidence="1" type="ORF">Afe05nite_84660</name>
</gene>
<dbReference type="RefSeq" id="WP_203822946.1">
    <property type="nucleotide sequence ID" value="NZ_BAAABP010000044.1"/>
</dbReference>
<dbReference type="AlphaFoldDB" id="A0A919JG74"/>
<organism evidence="1 2">
    <name type="scientific">Paractinoplanes ferrugineus</name>
    <dbReference type="NCBI Taxonomy" id="113564"/>
    <lineage>
        <taxon>Bacteria</taxon>
        <taxon>Bacillati</taxon>
        <taxon>Actinomycetota</taxon>
        <taxon>Actinomycetes</taxon>
        <taxon>Micromonosporales</taxon>
        <taxon>Micromonosporaceae</taxon>
        <taxon>Paractinoplanes</taxon>
    </lineage>
</organism>
<dbReference type="EMBL" id="BOMM01000092">
    <property type="protein sequence ID" value="GIE16626.1"/>
    <property type="molecule type" value="Genomic_DNA"/>
</dbReference>
<proteinExistence type="predicted"/>
<reference evidence="1" key="1">
    <citation type="submission" date="2021-01" db="EMBL/GenBank/DDBJ databases">
        <title>Whole genome shotgun sequence of Actinoplanes ferrugineus NBRC 15555.</title>
        <authorList>
            <person name="Komaki H."/>
            <person name="Tamura T."/>
        </authorList>
    </citation>
    <scope>NUCLEOTIDE SEQUENCE</scope>
    <source>
        <strain evidence="1">NBRC 15555</strain>
    </source>
</reference>
<dbReference type="Proteomes" id="UP000598174">
    <property type="component" value="Unassembled WGS sequence"/>
</dbReference>
<accession>A0A919JG74</accession>